<keyword evidence="3 9" id="KW-0963">Cytoplasm</keyword>
<dbReference type="GO" id="GO:0043023">
    <property type="term" value="F:ribosomal large subunit binding"/>
    <property type="evidence" value="ECO:0007669"/>
    <property type="project" value="UniProtKB-UniRule"/>
</dbReference>
<dbReference type="InterPro" id="IPR012676">
    <property type="entry name" value="TGS-like"/>
</dbReference>
<keyword evidence="6 9" id="KW-0378">Hydrolase</keyword>
<evidence type="ECO:0000256" key="8">
    <source>
        <dbReference type="ARBA" id="ARBA00022842"/>
    </source>
</evidence>
<reference evidence="12" key="1">
    <citation type="journal article" date="2011" name="Genome Res.">
        <title>Deep small RNA sequencing from the nematode Ascaris reveals conservation, functional diversification, and novel developmental profiles.</title>
        <authorList>
            <person name="Wang J."/>
            <person name="Czech B."/>
            <person name="Crunk A."/>
            <person name="Wallace A."/>
            <person name="Mitreva M."/>
            <person name="Hannon G.J."/>
            <person name="Davis R.E."/>
        </authorList>
    </citation>
    <scope>NUCLEOTIDE SEQUENCE</scope>
</reference>
<dbReference type="InterPro" id="IPR004095">
    <property type="entry name" value="TGS"/>
</dbReference>
<accession>F1L601</accession>
<dbReference type="Gene3D" id="1.10.150.300">
    <property type="entry name" value="TGS-like domain"/>
    <property type="match status" value="1"/>
</dbReference>
<evidence type="ECO:0000256" key="3">
    <source>
        <dbReference type="ARBA" id="ARBA00022490"/>
    </source>
</evidence>
<evidence type="ECO:0000313" key="12">
    <source>
        <dbReference type="EMBL" id="ADY45555.1"/>
    </source>
</evidence>
<comment type="similarity">
    <text evidence="9">Belongs to the TRAFAC class OBG-HflX-like GTPase superfamily. OBG GTPase family. YchF/OLA1 subfamily.</text>
</comment>
<keyword evidence="4" id="KW-0479">Metal-binding</keyword>
<evidence type="ECO:0000256" key="2">
    <source>
        <dbReference type="ARBA" id="ARBA00004496"/>
    </source>
</evidence>
<dbReference type="SUPFAM" id="SSF81271">
    <property type="entry name" value="TGS-like"/>
    <property type="match status" value="1"/>
</dbReference>
<dbReference type="Gene3D" id="3.10.20.30">
    <property type="match status" value="1"/>
</dbReference>
<dbReference type="CDD" id="cd04867">
    <property type="entry name" value="TGS_YchF_OLA1"/>
    <property type="match status" value="1"/>
</dbReference>
<dbReference type="InterPro" id="IPR006073">
    <property type="entry name" value="GTP-bd"/>
</dbReference>
<feature type="domain" description="OBG-type G" evidence="10">
    <location>
        <begin position="26"/>
        <end position="285"/>
    </location>
</feature>
<feature type="binding site" evidence="9">
    <location>
        <begin position="35"/>
        <end position="40"/>
    </location>
    <ligand>
        <name>ATP</name>
        <dbReference type="ChEBI" id="CHEBI:30616"/>
    </ligand>
</feature>
<proteinExistence type="evidence at transcript level"/>
<comment type="function">
    <text evidence="9">Hydrolyzes ATP, and can also hydrolyze GTP with lower efficiency. Has lower affinity for GTP.</text>
</comment>
<dbReference type="InterPro" id="IPR004396">
    <property type="entry name" value="ATPase_YchF/OLA1"/>
</dbReference>
<comment type="subunit">
    <text evidence="9">Monomer.</text>
</comment>
<organism evidence="12">
    <name type="scientific">Ascaris suum</name>
    <name type="common">Pig roundworm</name>
    <name type="synonym">Ascaris lumbricoides</name>
    <dbReference type="NCBI Taxonomy" id="6253"/>
    <lineage>
        <taxon>Eukaryota</taxon>
        <taxon>Metazoa</taxon>
        <taxon>Ecdysozoa</taxon>
        <taxon>Nematoda</taxon>
        <taxon>Chromadorea</taxon>
        <taxon>Rhabditida</taxon>
        <taxon>Spirurina</taxon>
        <taxon>Ascaridomorpha</taxon>
        <taxon>Ascaridoidea</taxon>
        <taxon>Ascarididae</taxon>
        <taxon>Ascaris</taxon>
    </lineage>
</organism>
<evidence type="ECO:0000256" key="6">
    <source>
        <dbReference type="ARBA" id="ARBA00022801"/>
    </source>
</evidence>
<name>F1L601_ASCSU</name>
<evidence type="ECO:0000256" key="7">
    <source>
        <dbReference type="ARBA" id="ARBA00022840"/>
    </source>
</evidence>
<keyword evidence="8" id="KW-0460">Magnesium</keyword>
<evidence type="ECO:0000256" key="4">
    <source>
        <dbReference type="ARBA" id="ARBA00022723"/>
    </source>
</evidence>
<dbReference type="InterPro" id="IPR013029">
    <property type="entry name" value="YchF_C"/>
</dbReference>
<sequence length="400" mass="44794">MLWSMAPKKVEGDQPAPLMGRIGTNLKMGILGLPNVGKSTFFNVLTKSQAQAENFPFCTIDPNESRVPVSDKRFDWLVEHFKPASRVCAFLNVVDIAGLVKGASEGQGLGNAFLSHVSACDALFHLCRAFDDDDVTHVEGDVNPVRDLDIISSELIKKDLQYLEGAIDKVEKLTIRGGDKSKKPEYECLLKVRKLLEEDGRPVRLEVWNEKEIDILNHHLLLTAKPIVYLVNLSEKDYIRKKNKWLPKMKAWLDENDPHAACIPFSGSLELKLMDMPEDERAKYLKEQGTTSALEKIVRTGYKALQLEYFFTCGKDEVKAWTIQKGTKAPQAAGRIHTDFEKGFIMAEVCKVDDLMELGSEAAVKAAGKYRQQGRNYVVEDGDVILFKFNAGAGLTSKKK</sequence>
<dbReference type="SUPFAM" id="SSF52540">
    <property type="entry name" value="P-loop containing nucleoside triphosphate hydrolases"/>
    <property type="match status" value="1"/>
</dbReference>
<protein>
    <recommendedName>
        <fullName evidence="9">Obg-like ATPase 1</fullName>
    </recommendedName>
</protein>
<dbReference type="PIRSF" id="PIRSF006641">
    <property type="entry name" value="CHP00092"/>
    <property type="match status" value="1"/>
</dbReference>
<comment type="subcellular location">
    <subcellularLocation>
        <location evidence="2 9">Cytoplasm</location>
    </subcellularLocation>
</comment>
<dbReference type="Pfam" id="PF01926">
    <property type="entry name" value="MMR_HSR1"/>
    <property type="match status" value="1"/>
</dbReference>
<dbReference type="PANTHER" id="PTHR23305:SF11">
    <property type="entry name" value="OBG-LIKE ATPASE 1"/>
    <property type="match status" value="1"/>
</dbReference>
<keyword evidence="5 9" id="KW-0547">Nucleotide-binding</keyword>
<dbReference type="FunFam" id="1.10.150.300:FF:000003">
    <property type="entry name" value="Obg-like ATPase 1"/>
    <property type="match status" value="1"/>
</dbReference>
<dbReference type="HAMAP" id="MF_00944">
    <property type="entry name" value="YchF_OLA1_ATPase"/>
    <property type="match status" value="1"/>
</dbReference>
<evidence type="ECO:0000256" key="9">
    <source>
        <dbReference type="HAMAP-Rule" id="MF_03167"/>
    </source>
</evidence>
<dbReference type="GO" id="GO:0005524">
    <property type="term" value="F:ATP binding"/>
    <property type="evidence" value="ECO:0007669"/>
    <property type="project" value="UniProtKB-UniRule"/>
</dbReference>
<dbReference type="GO" id="GO:0046872">
    <property type="term" value="F:metal ion binding"/>
    <property type="evidence" value="ECO:0007669"/>
    <property type="project" value="UniProtKB-KW"/>
</dbReference>
<evidence type="ECO:0000256" key="1">
    <source>
        <dbReference type="ARBA" id="ARBA00001946"/>
    </source>
</evidence>
<feature type="domain" description="TGS" evidence="11">
    <location>
        <begin position="306"/>
        <end position="389"/>
    </location>
</feature>
<dbReference type="PROSITE" id="PS51880">
    <property type="entry name" value="TGS"/>
    <property type="match status" value="1"/>
</dbReference>
<dbReference type="AlphaFoldDB" id="F1L601"/>
<dbReference type="NCBIfam" id="TIGR00092">
    <property type="entry name" value="redox-regulated ATPase YchF"/>
    <property type="match status" value="1"/>
</dbReference>
<dbReference type="PRINTS" id="PR00326">
    <property type="entry name" value="GTP1OBG"/>
</dbReference>
<dbReference type="InterPro" id="IPR031167">
    <property type="entry name" value="G_OBG"/>
</dbReference>
<evidence type="ECO:0000259" key="11">
    <source>
        <dbReference type="PROSITE" id="PS51880"/>
    </source>
</evidence>
<dbReference type="PROSITE" id="PS51710">
    <property type="entry name" value="G_OBG"/>
    <property type="match status" value="1"/>
</dbReference>
<evidence type="ECO:0000256" key="5">
    <source>
        <dbReference type="ARBA" id="ARBA00022741"/>
    </source>
</evidence>
<dbReference type="InterPro" id="IPR023192">
    <property type="entry name" value="TGS-like_dom_sf"/>
</dbReference>
<feature type="binding site" evidence="9">
    <location>
        <position position="233"/>
    </location>
    <ligand>
        <name>ATP</name>
        <dbReference type="ChEBI" id="CHEBI:30616"/>
    </ligand>
</feature>
<keyword evidence="7 9" id="KW-0067">ATP-binding</keyword>
<dbReference type="PANTHER" id="PTHR23305">
    <property type="entry name" value="OBG GTPASE FAMILY"/>
    <property type="match status" value="1"/>
</dbReference>
<dbReference type="GO" id="GO:0005525">
    <property type="term" value="F:GTP binding"/>
    <property type="evidence" value="ECO:0007669"/>
    <property type="project" value="InterPro"/>
</dbReference>
<evidence type="ECO:0000259" key="10">
    <source>
        <dbReference type="PROSITE" id="PS51710"/>
    </source>
</evidence>
<dbReference type="InterPro" id="IPR041706">
    <property type="entry name" value="YchF_N"/>
</dbReference>
<dbReference type="Pfam" id="PF06071">
    <property type="entry name" value="YchF-GTPase_C"/>
    <property type="match status" value="1"/>
</dbReference>
<dbReference type="GO" id="GO:0005737">
    <property type="term" value="C:cytoplasm"/>
    <property type="evidence" value="ECO:0007669"/>
    <property type="project" value="UniProtKB-SubCell"/>
</dbReference>
<comment type="cofactor">
    <cofactor evidence="1">
        <name>Mg(2+)</name>
        <dbReference type="ChEBI" id="CHEBI:18420"/>
    </cofactor>
</comment>
<dbReference type="GO" id="GO:0016887">
    <property type="term" value="F:ATP hydrolysis activity"/>
    <property type="evidence" value="ECO:0007669"/>
    <property type="project" value="UniProtKB-UniRule"/>
</dbReference>
<dbReference type="InterPro" id="IPR012675">
    <property type="entry name" value="Beta-grasp_dom_sf"/>
</dbReference>
<dbReference type="InterPro" id="IPR027417">
    <property type="entry name" value="P-loop_NTPase"/>
</dbReference>
<dbReference type="FunFam" id="3.10.20.30:FF:000029">
    <property type="entry name" value="Obg-like ATPase 1"/>
    <property type="match status" value="1"/>
</dbReference>
<dbReference type="CDD" id="cd01900">
    <property type="entry name" value="YchF"/>
    <property type="match status" value="1"/>
</dbReference>
<dbReference type="EMBL" id="JI172059">
    <property type="protein sequence ID" value="ADY45555.1"/>
    <property type="molecule type" value="mRNA"/>
</dbReference>
<dbReference type="Gene3D" id="3.40.50.300">
    <property type="entry name" value="P-loop containing nucleotide triphosphate hydrolases"/>
    <property type="match status" value="1"/>
</dbReference>